<sequence length="403" mass="43055">MTFWIVALVLVLIIALGMIAPLLRRLPVDAETEQASEDITIYRQQLSEIDRDLARGTLLPEEAERARTEISRRILTADGTRRGPTGTAPRAASIAIAAVTAVVLFGGTAALYMVLGQPGRADLPFENRLSDAEETRATLPAQASLEADTPAFTAPADAPANYAALQQSLREAAEANPTSIENWQILALFNYRLGDYAGAVSALQQIIAVKGETAETDDRLALIEAMVSAANGRISAEARDLIADTLARDPAAPGAVFYQGLVDADVGRPDLTFAAWRDYIENSPQSSMFTTQMHDQLTLIAELAGIRYTPPALLNATAEQIMAMSPAEQRVAIQNMVDQLGQRLADTGGSAGEWAQMVRALRTLGEHQRAALIVAEARTTFAADPEALALVEEAGTAPVTPLP</sequence>
<keyword evidence="2" id="KW-0812">Transmembrane</keyword>
<gene>
    <name evidence="3" type="primary">cycH</name>
    <name evidence="3" type="ordered locus">KVU_1175</name>
</gene>
<dbReference type="NCBIfam" id="TIGR03142">
    <property type="entry name" value="cytochro_ccmI"/>
    <property type="match status" value="1"/>
</dbReference>
<dbReference type="GO" id="GO:0017004">
    <property type="term" value="P:cytochrome complex assembly"/>
    <property type="evidence" value="ECO:0007669"/>
    <property type="project" value="UniProtKB-KW"/>
</dbReference>
<feature type="transmembrane region" description="Helical" evidence="2">
    <location>
        <begin position="91"/>
        <end position="115"/>
    </location>
</feature>
<dbReference type="InterPro" id="IPR017560">
    <property type="entry name" value="Cyt_c_biogenesis_CcmI"/>
</dbReference>
<dbReference type="eggNOG" id="COG4235">
    <property type="taxonomic scope" value="Bacteria"/>
</dbReference>
<evidence type="ECO:0000313" key="3">
    <source>
        <dbReference type="EMBL" id="AEM41014.1"/>
    </source>
</evidence>
<dbReference type="RefSeq" id="WP_014537776.1">
    <property type="nucleotide sequence ID" value="NC_017384.1"/>
</dbReference>
<evidence type="ECO:0000313" key="4">
    <source>
        <dbReference type="Proteomes" id="UP000000692"/>
    </source>
</evidence>
<dbReference type="InterPro" id="IPR011990">
    <property type="entry name" value="TPR-like_helical_dom_sf"/>
</dbReference>
<reference evidence="3 4" key="1">
    <citation type="journal article" date="2011" name="J. Bacteriol.">
        <title>Complete genome sequence of the industrial strain Ketogulonicigenium vulgare WSH-001.</title>
        <authorList>
            <person name="Liu L."/>
            <person name="Li Y."/>
            <person name="Zhang J."/>
            <person name="Zhou Z."/>
            <person name="Liu J."/>
            <person name="Li X."/>
            <person name="Zhou J."/>
            <person name="Du G."/>
            <person name="Wang L."/>
            <person name="Chen J."/>
        </authorList>
    </citation>
    <scope>NUCLEOTIDE SEQUENCE [LARGE SCALE GENOMIC DNA]</scope>
    <source>
        <strain evidence="3 4">WSH-001</strain>
    </source>
</reference>
<dbReference type="KEGG" id="kvl:KVU_1175"/>
<dbReference type="SUPFAM" id="SSF48452">
    <property type="entry name" value="TPR-like"/>
    <property type="match status" value="1"/>
</dbReference>
<dbReference type="HOGENOM" id="CLU_036074_4_1_5"/>
<dbReference type="OrthoDB" id="9815847at2"/>
<evidence type="ECO:0000256" key="2">
    <source>
        <dbReference type="SAM" id="Phobius"/>
    </source>
</evidence>
<keyword evidence="4" id="KW-1185">Reference proteome</keyword>
<dbReference type="PATRIC" id="fig|759362.5.peg.1212"/>
<keyword evidence="2" id="KW-0472">Membrane</keyword>
<dbReference type="Proteomes" id="UP000000692">
    <property type="component" value="Chromosome"/>
</dbReference>
<name>F9Y6Z7_KETVW</name>
<keyword evidence="2" id="KW-1133">Transmembrane helix</keyword>
<protein>
    <submittedName>
        <fullName evidence="3">Cytochrome c biogenesis factor-like protein</fullName>
    </submittedName>
</protein>
<accession>F9Y6Z7</accession>
<evidence type="ECO:0000256" key="1">
    <source>
        <dbReference type="ARBA" id="ARBA00022748"/>
    </source>
</evidence>
<dbReference type="AlphaFoldDB" id="F9Y6Z7"/>
<dbReference type="Gene3D" id="1.25.40.10">
    <property type="entry name" value="Tetratricopeptide repeat domain"/>
    <property type="match status" value="1"/>
</dbReference>
<keyword evidence="1" id="KW-0201">Cytochrome c-type biogenesis</keyword>
<proteinExistence type="predicted"/>
<dbReference type="EMBL" id="CP002018">
    <property type="protein sequence ID" value="AEM41014.1"/>
    <property type="molecule type" value="Genomic_DNA"/>
</dbReference>
<organism evidence="3 4">
    <name type="scientific">Ketogulonicigenium vulgare (strain WSH-001)</name>
    <dbReference type="NCBI Taxonomy" id="759362"/>
    <lineage>
        <taxon>Bacteria</taxon>
        <taxon>Pseudomonadati</taxon>
        <taxon>Pseudomonadota</taxon>
        <taxon>Alphaproteobacteria</taxon>
        <taxon>Rhodobacterales</taxon>
        <taxon>Roseobacteraceae</taxon>
        <taxon>Ketogulonicigenium</taxon>
    </lineage>
</organism>